<feature type="active site" description="Proton acceptor" evidence="3 4">
    <location>
        <position position="108"/>
    </location>
</feature>
<comment type="catalytic activity">
    <reaction evidence="3">
        <text>N(6)-succinyl-L-lysyl-[protein] + NAD(+) + H2O = 2''-O-succinyl-ADP-D-ribose + nicotinamide + L-lysyl-[protein]</text>
        <dbReference type="Rhea" id="RHEA:47668"/>
        <dbReference type="Rhea" id="RHEA-COMP:9752"/>
        <dbReference type="Rhea" id="RHEA-COMP:11877"/>
        <dbReference type="ChEBI" id="CHEBI:15377"/>
        <dbReference type="ChEBI" id="CHEBI:17154"/>
        <dbReference type="ChEBI" id="CHEBI:29969"/>
        <dbReference type="ChEBI" id="CHEBI:57540"/>
        <dbReference type="ChEBI" id="CHEBI:87830"/>
        <dbReference type="ChEBI" id="CHEBI:87832"/>
    </reaction>
</comment>
<evidence type="ECO:0000256" key="1">
    <source>
        <dbReference type="ARBA" id="ARBA00022679"/>
    </source>
</evidence>
<dbReference type="OrthoDB" id="9800582at2"/>
<accession>A0A330HVZ3</accession>
<sequence>MSNPKIVILTGAGISAESGVATFRDPDGVWAKFNLEDVATPQGFARDPAKVQDFYNMRRRQMGTVDPNAAHAALAALEQALPGKVLVVTQNIDDLHERAGSRNLIHMHGELARAICLGCSESSAWADDITVQSQCPACSAKGRLRPDVVWFGEIPYRMEEIGEALTGCDLFAAIGTSGSVYPAAGFVEEARAGGALTVELNLKCAGWASRFDEQIEGPATQVVPDFVERILSGKG</sequence>
<dbReference type="PANTHER" id="PTHR11085:SF4">
    <property type="entry name" value="NAD-DEPENDENT PROTEIN DEACYLASE"/>
    <property type="match status" value="1"/>
</dbReference>
<evidence type="ECO:0000256" key="3">
    <source>
        <dbReference type="HAMAP-Rule" id="MF_01121"/>
    </source>
</evidence>
<dbReference type="EMBL" id="QMBP01000001">
    <property type="protein sequence ID" value="RAZ92801.1"/>
    <property type="molecule type" value="Genomic_DNA"/>
</dbReference>
<evidence type="ECO:0000313" key="6">
    <source>
        <dbReference type="EMBL" id="RAZ92801.1"/>
    </source>
</evidence>
<keyword evidence="7" id="KW-1185">Reference proteome</keyword>
<dbReference type="HAMAP" id="MF_01121">
    <property type="entry name" value="Sirtuin_ClassIII"/>
    <property type="match status" value="1"/>
</dbReference>
<protein>
    <recommendedName>
        <fullName evidence="3">NAD-dependent protein deacylase</fullName>
        <ecNumber evidence="3">2.3.1.286</ecNumber>
    </recommendedName>
    <alternativeName>
        <fullName evidence="3">Regulatory protein SIR2 homolog</fullName>
    </alternativeName>
</protein>
<feature type="binding site" evidence="3">
    <location>
        <begin position="90"/>
        <end position="93"/>
    </location>
    <ligand>
        <name>NAD(+)</name>
        <dbReference type="ChEBI" id="CHEBI:57540"/>
    </ligand>
</feature>
<dbReference type="Gene3D" id="3.40.50.1220">
    <property type="entry name" value="TPP-binding domain"/>
    <property type="match status" value="1"/>
</dbReference>
<gene>
    <name evidence="3" type="primary">cobB</name>
    <name evidence="6" type="ORF">DPM33_02715</name>
</gene>
<dbReference type="GO" id="GO:0008270">
    <property type="term" value="F:zinc ion binding"/>
    <property type="evidence" value="ECO:0007669"/>
    <property type="project" value="UniProtKB-UniRule"/>
</dbReference>
<comment type="domain">
    <text evidence="3">2 residues (Tyr-55 and Arg-58) present in a large hydrophobic pocket are probably involved in substrate specificity. They are important for desuccinylation activity, but dispensable for deacetylation activity.</text>
</comment>
<dbReference type="PANTHER" id="PTHR11085">
    <property type="entry name" value="NAD-DEPENDENT PROTEIN DEACYLASE SIRTUIN-5, MITOCHONDRIAL-RELATED"/>
    <property type="match status" value="1"/>
</dbReference>
<dbReference type="GO" id="GO:0017136">
    <property type="term" value="F:histone deacetylase activity, NAD-dependent"/>
    <property type="evidence" value="ECO:0007669"/>
    <property type="project" value="TreeGrafter"/>
</dbReference>
<keyword evidence="3 4" id="KW-0862">Zinc</keyword>
<comment type="similarity">
    <text evidence="3">Belongs to the sirtuin family. Class III subfamily.</text>
</comment>
<dbReference type="Gene3D" id="3.30.1600.10">
    <property type="entry name" value="SIR2/SIRT2 'Small Domain"/>
    <property type="match status" value="1"/>
</dbReference>
<dbReference type="InterPro" id="IPR026590">
    <property type="entry name" value="Ssirtuin_cat_dom"/>
</dbReference>
<comment type="cofactor">
    <cofactor evidence="3">
        <name>Zn(2+)</name>
        <dbReference type="ChEBI" id="CHEBI:29105"/>
    </cofactor>
    <text evidence="3">Binds 1 zinc ion per subunit.</text>
</comment>
<evidence type="ECO:0000259" key="5">
    <source>
        <dbReference type="PROSITE" id="PS50305"/>
    </source>
</evidence>
<keyword evidence="3 4" id="KW-0479">Metal-binding</keyword>
<dbReference type="RefSeq" id="WP_112095332.1">
    <property type="nucleotide sequence ID" value="NZ_QMBP01000001.1"/>
</dbReference>
<dbReference type="GO" id="GO:0036055">
    <property type="term" value="F:protein-succinyllysine desuccinylase activity"/>
    <property type="evidence" value="ECO:0007669"/>
    <property type="project" value="UniProtKB-UniRule"/>
</dbReference>
<dbReference type="InterPro" id="IPR029035">
    <property type="entry name" value="DHS-like_NAD/FAD-binding_dom"/>
</dbReference>
<feature type="binding site" evidence="3">
    <location>
        <position position="55"/>
    </location>
    <ligand>
        <name>substrate</name>
    </ligand>
</feature>
<dbReference type="GO" id="GO:0070403">
    <property type="term" value="F:NAD+ binding"/>
    <property type="evidence" value="ECO:0007669"/>
    <property type="project" value="UniProtKB-UniRule"/>
</dbReference>
<dbReference type="Proteomes" id="UP000251558">
    <property type="component" value="Unassembled WGS sequence"/>
</dbReference>
<dbReference type="Pfam" id="PF02146">
    <property type="entry name" value="SIR2"/>
    <property type="match status" value="1"/>
</dbReference>
<feature type="binding site" evidence="3">
    <location>
        <begin position="175"/>
        <end position="177"/>
    </location>
    <ligand>
        <name>NAD(+)</name>
        <dbReference type="ChEBI" id="CHEBI:57540"/>
    </ligand>
</feature>
<dbReference type="InterPro" id="IPR027546">
    <property type="entry name" value="Sirtuin_class_III"/>
</dbReference>
<dbReference type="SUPFAM" id="SSF52467">
    <property type="entry name" value="DHS-like NAD/FAD-binding domain"/>
    <property type="match status" value="1"/>
</dbReference>
<feature type="binding site" evidence="3 4">
    <location>
        <position position="135"/>
    </location>
    <ligand>
        <name>Zn(2+)</name>
        <dbReference type="ChEBI" id="CHEBI:29105"/>
    </ligand>
</feature>
<dbReference type="GO" id="GO:0005737">
    <property type="term" value="C:cytoplasm"/>
    <property type="evidence" value="ECO:0007669"/>
    <property type="project" value="UniProtKB-SubCell"/>
</dbReference>
<comment type="function">
    <text evidence="3">NAD-dependent lysine deacetylase and desuccinylase that specifically removes acetyl and succinyl groups on target proteins. Modulates the activities of several proteins which are inactive in their acylated form.</text>
</comment>
<keyword evidence="2 3" id="KW-0520">NAD</keyword>
<dbReference type="AlphaFoldDB" id="A0A330HVZ3"/>
<evidence type="ECO:0000256" key="2">
    <source>
        <dbReference type="ARBA" id="ARBA00023027"/>
    </source>
</evidence>
<evidence type="ECO:0000256" key="4">
    <source>
        <dbReference type="PROSITE-ProRule" id="PRU00236"/>
    </source>
</evidence>
<feature type="binding site" evidence="3">
    <location>
        <position position="219"/>
    </location>
    <ligand>
        <name>NAD(+)</name>
        <dbReference type="ChEBI" id="CHEBI:57540"/>
    </ligand>
</feature>
<evidence type="ECO:0000313" key="7">
    <source>
        <dbReference type="Proteomes" id="UP000251558"/>
    </source>
</evidence>
<dbReference type="InterPro" id="IPR050134">
    <property type="entry name" value="NAD-dep_sirtuin_deacylases"/>
</dbReference>
<feature type="binding site" evidence="3 4">
    <location>
        <position position="119"/>
    </location>
    <ligand>
        <name>Zn(2+)</name>
        <dbReference type="ChEBI" id="CHEBI:29105"/>
    </ligand>
</feature>
<comment type="caution">
    <text evidence="6">The sequence shown here is derived from an EMBL/GenBank/DDBJ whole genome shotgun (WGS) entry which is preliminary data.</text>
</comment>
<comment type="catalytic activity">
    <reaction evidence="3">
        <text>N(6)-acetyl-L-lysyl-[protein] + NAD(+) + H2O = 2''-O-acetyl-ADP-D-ribose + nicotinamide + L-lysyl-[protein]</text>
        <dbReference type="Rhea" id="RHEA:43636"/>
        <dbReference type="Rhea" id="RHEA-COMP:9752"/>
        <dbReference type="Rhea" id="RHEA-COMP:10731"/>
        <dbReference type="ChEBI" id="CHEBI:15377"/>
        <dbReference type="ChEBI" id="CHEBI:17154"/>
        <dbReference type="ChEBI" id="CHEBI:29969"/>
        <dbReference type="ChEBI" id="CHEBI:57540"/>
        <dbReference type="ChEBI" id="CHEBI:61930"/>
        <dbReference type="ChEBI" id="CHEBI:83767"/>
        <dbReference type="EC" id="2.3.1.286"/>
    </reaction>
</comment>
<feature type="binding site" evidence="3 4">
    <location>
        <position position="138"/>
    </location>
    <ligand>
        <name>Zn(2+)</name>
        <dbReference type="ChEBI" id="CHEBI:29105"/>
    </ligand>
</feature>
<organism evidence="6 7">
    <name type="scientific">Mesorhizobium hawassense</name>
    <dbReference type="NCBI Taxonomy" id="1209954"/>
    <lineage>
        <taxon>Bacteria</taxon>
        <taxon>Pseudomonadati</taxon>
        <taxon>Pseudomonadota</taxon>
        <taxon>Alphaproteobacteria</taxon>
        <taxon>Hyphomicrobiales</taxon>
        <taxon>Phyllobacteriaceae</taxon>
        <taxon>Mesorhizobium</taxon>
    </lineage>
</organism>
<feature type="domain" description="Deacetylase sirtuin-type" evidence="5">
    <location>
        <begin position="1"/>
        <end position="233"/>
    </location>
</feature>
<keyword evidence="3" id="KW-0963">Cytoplasm</keyword>
<reference evidence="6 7" key="2">
    <citation type="submission" date="2018-07" db="EMBL/GenBank/DDBJ databases">
        <title>Diversity of Mesorhizobium strains in Brazil.</title>
        <authorList>
            <person name="Helene L.C.F."/>
            <person name="Dall'Agnol R."/>
            <person name="Delamuta J.R.M."/>
            <person name="Hungria M."/>
        </authorList>
    </citation>
    <scope>NUCLEOTIDE SEQUENCE [LARGE SCALE GENOMIC DNA]</scope>
    <source>
        <strain evidence="6 7">AC99b</strain>
    </source>
</reference>
<feature type="binding site" evidence="3 4">
    <location>
        <position position="116"/>
    </location>
    <ligand>
        <name>Zn(2+)</name>
        <dbReference type="ChEBI" id="CHEBI:29105"/>
    </ligand>
</feature>
<comment type="subcellular location">
    <subcellularLocation>
        <location evidence="3">Cytoplasm</location>
    </subcellularLocation>
</comment>
<keyword evidence="1" id="KW-0808">Transferase</keyword>
<proteinExistence type="inferred from homology"/>
<reference evidence="7" key="1">
    <citation type="submission" date="2018-06" db="EMBL/GenBank/DDBJ databases">
        <authorList>
            <person name="Helene L.C."/>
            <person name="Dall'Agnol R."/>
            <person name="Delamuta J.R."/>
            <person name="Hungria M."/>
        </authorList>
    </citation>
    <scope>NUCLEOTIDE SEQUENCE [LARGE SCALE GENOMIC DNA]</scope>
    <source>
        <strain evidence="7">AC99b</strain>
    </source>
</reference>
<dbReference type="PROSITE" id="PS50305">
    <property type="entry name" value="SIRTUIN"/>
    <property type="match status" value="1"/>
</dbReference>
<feature type="binding site" evidence="3">
    <location>
        <position position="58"/>
    </location>
    <ligand>
        <name>substrate</name>
    </ligand>
</feature>
<feature type="binding site" evidence="3">
    <location>
        <begin position="201"/>
        <end position="203"/>
    </location>
    <ligand>
        <name>NAD(+)</name>
        <dbReference type="ChEBI" id="CHEBI:57540"/>
    </ligand>
</feature>
<feature type="binding site" evidence="3">
    <location>
        <begin position="11"/>
        <end position="30"/>
    </location>
    <ligand>
        <name>NAD(+)</name>
        <dbReference type="ChEBI" id="CHEBI:57540"/>
    </ligand>
</feature>
<dbReference type="GO" id="GO:0036054">
    <property type="term" value="F:protein-malonyllysine demalonylase activity"/>
    <property type="evidence" value="ECO:0007669"/>
    <property type="project" value="InterPro"/>
</dbReference>
<dbReference type="EC" id="2.3.1.286" evidence="3"/>
<dbReference type="InterPro" id="IPR026591">
    <property type="entry name" value="Sirtuin_cat_small_dom_sf"/>
</dbReference>
<dbReference type="InterPro" id="IPR003000">
    <property type="entry name" value="Sirtuin"/>
</dbReference>
<name>A0A330HVZ3_9HYPH</name>